<protein>
    <recommendedName>
        <fullName evidence="2">Trypsin-co-occurring domain-containing protein</fullName>
    </recommendedName>
</protein>
<feature type="compositionally biased region" description="Basic and acidic residues" evidence="1">
    <location>
        <begin position="100"/>
        <end position="109"/>
    </location>
</feature>
<proteinExistence type="predicted"/>
<name>A0A1E5PNT9_9ACTN</name>
<organism evidence="3 4">
    <name type="scientific">Streptomyces subrutilus</name>
    <dbReference type="NCBI Taxonomy" id="36818"/>
    <lineage>
        <taxon>Bacteria</taxon>
        <taxon>Bacillati</taxon>
        <taxon>Actinomycetota</taxon>
        <taxon>Actinomycetes</taxon>
        <taxon>Kitasatosporales</taxon>
        <taxon>Streptomycetaceae</taxon>
        <taxon>Streptomyces</taxon>
    </lineage>
</organism>
<accession>A0A1E5PNT9</accession>
<sequence>MAKVTLSEALAELREELYKAADTGGNEQFRFEVEQAELCLEVEFRKDGNGKVNVEVGAFGTKGAVEAGGGGGSTQRQTLTLTLNVRDEALGGQPARIRRHETPGGEPRADVPPGGDA</sequence>
<dbReference type="EMBL" id="MEHK01000001">
    <property type="protein sequence ID" value="OEJ31012.1"/>
    <property type="molecule type" value="Genomic_DNA"/>
</dbReference>
<gene>
    <name evidence="3" type="ORF">BGK67_06310</name>
</gene>
<dbReference type="Proteomes" id="UP000095705">
    <property type="component" value="Unassembled WGS sequence"/>
</dbReference>
<feature type="region of interest" description="Disordered" evidence="1">
    <location>
        <begin position="86"/>
        <end position="117"/>
    </location>
</feature>
<comment type="caution">
    <text evidence="3">The sequence shown here is derived from an EMBL/GenBank/DDBJ whole genome shotgun (WGS) entry which is preliminary data.</text>
</comment>
<keyword evidence="4" id="KW-1185">Reference proteome</keyword>
<dbReference type="InterPro" id="IPR045608">
    <property type="entry name" value="Trypco2"/>
</dbReference>
<evidence type="ECO:0000259" key="2">
    <source>
        <dbReference type="Pfam" id="PF19631"/>
    </source>
</evidence>
<evidence type="ECO:0000256" key="1">
    <source>
        <dbReference type="SAM" id="MobiDB-lite"/>
    </source>
</evidence>
<reference evidence="3 4" key="1">
    <citation type="submission" date="2016-08" db="EMBL/GenBank/DDBJ databases">
        <title>The complete genome of Streptomyces subrutilus 10-1-1.</title>
        <authorList>
            <person name="Chen X."/>
        </authorList>
    </citation>
    <scope>NUCLEOTIDE SEQUENCE [LARGE SCALE GENOMIC DNA]</scope>
    <source>
        <strain evidence="3 4">10-1-1</strain>
    </source>
</reference>
<evidence type="ECO:0000313" key="4">
    <source>
        <dbReference type="Proteomes" id="UP000095705"/>
    </source>
</evidence>
<evidence type="ECO:0000313" key="3">
    <source>
        <dbReference type="EMBL" id="OEJ31012.1"/>
    </source>
</evidence>
<feature type="domain" description="Trypsin-co-occurring" evidence="2">
    <location>
        <begin position="4"/>
        <end position="84"/>
    </location>
</feature>
<dbReference type="RefSeq" id="WP_069919158.1">
    <property type="nucleotide sequence ID" value="NZ_MEHK01000001.1"/>
</dbReference>
<dbReference type="GeneID" id="96783361"/>
<dbReference type="AlphaFoldDB" id="A0A1E5PNT9"/>
<dbReference type="Pfam" id="PF19631">
    <property type="entry name" value="Trypco2"/>
    <property type="match status" value="1"/>
</dbReference>
<dbReference type="OrthoDB" id="4334896at2"/>